<keyword evidence="3 6" id="KW-0812">Transmembrane</keyword>
<proteinExistence type="predicted"/>
<dbReference type="InterPro" id="IPR005538">
    <property type="entry name" value="LrgA/CidA"/>
</dbReference>
<sequence>MQSSLRSSHGHRNRLLLAQSKHYSVALLQIGFICLLAWGAHAIAAAIHSPIPGSVIGLFVVLLALALKIIPEKALQLGAAWFIGDLLLFFIPPMISVLKYENLLEHYGLNILFTLIVGSASVLLSTGFVVDRVFRFERKLNLKRQIARQKARGNISL</sequence>
<protein>
    <submittedName>
        <fullName evidence="7">Holin-like protein</fullName>
    </submittedName>
</protein>
<evidence type="ECO:0000313" key="7">
    <source>
        <dbReference type="EMBL" id="TCN88828.1"/>
    </source>
</evidence>
<dbReference type="PANTHER" id="PTHR33931:SF2">
    <property type="entry name" value="HOLIN-LIKE PROTEIN CIDA"/>
    <property type="match status" value="1"/>
</dbReference>
<dbReference type="OrthoDB" id="194658at2"/>
<evidence type="ECO:0000256" key="3">
    <source>
        <dbReference type="ARBA" id="ARBA00022692"/>
    </source>
</evidence>
<feature type="transmembrane region" description="Helical" evidence="6">
    <location>
        <begin position="21"/>
        <end position="45"/>
    </location>
</feature>
<accession>A0A4R2FIR4</accession>
<dbReference type="Pfam" id="PF03788">
    <property type="entry name" value="LrgA"/>
    <property type="match status" value="1"/>
</dbReference>
<evidence type="ECO:0000256" key="6">
    <source>
        <dbReference type="SAM" id="Phobius"/>
    </source>
</evidence>
<evidence type="ECO:0000313" key="8">
    <source>
        <dbReference type="Proteomes" id="UP000294832"/>
    </source>
</evidence>
<dbReference type="PANTHER" id="PTHR33931">
    <property type="entry name" value="HOLIN-LIKE PROTEIN CIDA-RELATED"/>
    <property type="match status" value="1"/>
</dbReference>
<reference evidence="7 8" key="1">
    <citation type="submission" date="2019-03" db="EMBL/GenBank/DDBJ databases">
        <title>Freshwater and sediment microbial communities from various areas in North America, analyzing microbe dynamics in response to fracking.</title>
        <authorList>
            <person name="Lamendella R."/>
        </authorList>
    </citation>
    <scope>NUCLEOTIDE SEQUENCE [LARGE SCALE GENOMIC DNA]</scope>
    <source>
        <strain evidence="7 8">74A</strain>
    </source>
</reference>
<feature type="transmembrane region" description="Helical" evidence="6">
    <location>
        <begin position="51"/>
        <end position="70"/>
    </location>
</feature>
<comment type="subcellular location">
    <subcellularLocation>
        <location evidence="1">Cell membrane</location>
        <topology evidence="1">Multi-pass membrane protein</topology>
    </subcellularLocation>
</comment>
<dbReference type="AlphaFoldDB" id="A0A4R2FIR4"/>
<comment type="caution">
    <text evidence="7">The sequence shown here is derived from an EMBL/GenBank/DDBJ whole genome shotgun (WGS) entry which is preliminary data.</text>
</comment>
<dbReference type="RefSeq" id="WP_133037783.1">
    <property type="nucleotide sequence ID" value="NZ_SLWF01000003.1"/>
</dbReference>
<organism evidence="7 8">
    <name type="scientific">Shewanella fodinae</name>
    <dbReference type="NCBI Taxonomy" id="552357"/>
    <lineage>
        <taxon>Bacteria</taxon>
        <taxon>Pseudomonadati</taxon>
        <taxon>Pseudomonadota</taxon>
        <taxon>Gammaproteobacteria</taxon>
        <taxon>Alteromonadales</taxon>
        <taxon>Shewanellaceae</taxon>
        <taxon>Shewanella</taxon>
    </lineage>
</organism>
<keyword evidence="2" id="KW-1003">Cell membrane</keyword>
<evidence type="ECO:0000256" key="5">
    <source>
        <dbReference type="ARBA" id="ARBA00023136"/>
    </source>
</evidence>
<dbReference type="EMBL" id="SLWF01000003">
    <property type="protein sequence ID" value="TCN88828.1"/>
    <property type="molecule type" value="Genomic_DNA"/>
</dbReference>
<gene>
    <name evidence="7" type="ORF">EDC91_1037</name>
</gene>
<feature type="transmembrane region" description="Helical" evidence="6">
    <location>
        <begin position="77"/>
        <end position="95"/>
    </location>
</feature>
<feature type="transmembrane region" description="Helical" evidence="6">
    <location>
        <begin position="107"/>
        <end position="130"/>
    </location>
</feature>
<dbReference type="Proteomes" id="UP000294832">
    <property type="component" value="Unassembled WGS sequence"/>
</dbReference>
<dbReference type="GO" id="GO:0005886">
    <property type="term" value="C:plasma membrane"/>
    <property type="evidence" value="ECO:0007669"/>
    <property type="project" value="UniProtKB-SubCell"/>
</dbReference>
<keyword evidence="8" id="KW-1185">Reference proteome</keyword>
<keyword evidence="5 6" id="KW-0472">Membrane</keyword>
<evidence type="ECO:0000256" key="4">
    <source>
        <dbReference type="ARBA" id="ARBA00022989"/>
    </source>
</evidence>
<evidence type="ECO:0000256" key="1">
    <source>
        <dbReference type="ARBA" id="ARBA00004651"/>
    </source>
</evidence>
<evidence type="ECO:0000256" key="2">
    <source>
        <dbReference type="ARBA" id="ARBA00022475"/>
    </source>
</evidence>
<name>A0A4R2FIR4_9GAMM</name>
<keyword evidence="4 6" id="KW-1133">Transmembrane helix</keyword>